<proteinExistence type="predicted"/>
<organism evidence="2 3">
    <name type="scientific">Colletotrichum phormii</name>
    <dbReference type="NCBI Taxonomy" id="359342"/>
    <lineage>
        <taxon>Eukaryota</taxon>
        <taxon>Fungi</taxon>
        <taxon>Dikarya</taxon>
        <taxon>Ascomycota</taxon>
        <taxon>Pezizomycotina</taxon>
        <taxon>Sordariomycetes</taxon>
        <taxon>Hypocreomycetidae</taxon>
        <taxon>Glomerellales</taxon>
        <taxon>Glomerellaceae</taxon>
        <taxon>Colletotrichum</taxon>
        <taxon>Colletotrichum acutatum species complex</taxon>
    </lineage>
</organism>
<sequence length="212" mass="24226">MCPSICLQAHNMQQQYDSQPPYLMLPATTDGGSPTGDDLDGGHDNYDTTLVSWKTDHPSGCYYRTPYLCTSTAHVGYSVDRSRRRRCRVIGLQSSTVITVGSGAFFLFRKIIGNERECASAQPEKLPTICKETEDSCKLRLQVCGLRPRNLRDFVESRPNARPRNAYDEQRGLRSPGTSLFSTLLKFRWMLRYDRTCVLLKAQHHRRRENLC</sequence>
<dbReference type="RefSeq" id="XP_060448494.1">
    <property type="nucleotide sequence ID" value="XM_060582335.1"/>
</dbReference>
<dbReference type="EMBL" id="JAHMHQ010000005">
    <property type="protein sequence ID" value="KAK1639887.1"/>
    <property type="molecule type" value="Genomic_DNA"/>
</dbReference>
<evidence type="ECO:0000256" key="1">
    <source>
        <dbReference type="SAM" id="MobiDB-lite"/>
    </source>
</evidence>
<feature type="region of interest" description="Disordered" evidence="1">
    <location>
        <begin position="21"/>
        <end position="41"/>
    </location>
</feature>
<name>A0AAJ0A0G0_9PEZI</name>
<reference evidence="2" key="1">
    <citation type="submission" date="2021-06" db="EMBL/GenBank/DDBJ databases">
        <title>Comparative genomics, transcriptomics and evolutionary studies reveal genomic signatures of adaptation to plant cell wall in hemibiotrophic fungi.</title>
        <authorList>
            <consortium name="DOE Joint Genome Institute"/>
            <person name="Baroncelli R."/>
            <person name="Diaz J.F."/>
            <person name="Benocci T."/>
            <person name="Peng M."/>
            <person name="Battaglia E."/>
            <person name="Haridas S."/>
            <person name="Andreopoulos W."/>
            <person name="Labutti K."/>
            <person name="Pangilinan J."/>
            <person name="Floch G.L."/>
            <person name="Makela M.R."/>
            <person name="Henrissat B."/>
            <person name="Grigoriev I.V."/>
            <person name="Crouch J.A."/>
            <person name="De Vries R.P."/>
            <person name="Sukno S.A."/>
            <person name="Thon M.R."/>
        </authorList>
    </citation>
    <scope>NUCLEOTIDE SEQUENCE</scope>
    <source>
        <strain evidence="2">CBS 102054</strain>
    </source>
</reference>
<protein>
    <submittedName>
        <fullName evidence="2">Uncharacterized protein</fullName>
    </submittedName>
</protein>
<evidence type="ECO:0000313" key="3">
    <source>
        <dbReference type="Proteomes" id="UP001243989"/>
    </source>
</evidence>
<dbReference type="Proteomes" id="UP001243989">
    <property type="component" value="Unassembled WGS sequence"/>
</dbReference>
<dbReference type="AlphaFoldDB" id="A0AAJ0A0G0"/>
<keyword evidence="3" id="KW-1185">Reference proteome</keyword>
<evidence type="ECO:0000313" key="2">
    <source>
        <dbReference type="EMBL" id="KAK1639887.1"/>
    </source>
</evidence>
<gene>
    <name evidence="2" type="ORF">BDP81DRAFT_184929</name>
</gene>
<dbReference type="GeneID" id="85467197"/>
<comment type="caution">
    <text evidence="2">The sequence shown here is derived from an EMBL/GenBank/DDBJ whole genome shotgun (WGS) entry which is preliminary data.</text>
</comment>
<accession>A0AAJ0A0G0</accession>